<keyword evidence="8" id="KW-0653">Protein transport</keyword>
<dbReference type="PANTHER" id="PTHR20930:SF0">
    <property type="entry name" value="PROTEIN ILRUN"/>
    <property type="match status" value="1"/>
</dbReference>
<evidence type="ECO:0008006" key="17">
    <source>
        <dbReference type="Google" id="ProtNLM"/>
    </source>
</evidence>
<evidence type="ECO:0000256" key="10">
    <source>
        <dbReference type="ARBA" id="ARBA00023329"/>
    </source>
</evidence>
<organism evidence="15 16">
    <name type="scientific">Protea cynaroides</name>
    <dbReference type="NCBI Taxonomy" id="273540"/>
    <lineage>
        <taxon>Eukaryota</taxon>
        <taxon>Viridiplantae</taxon>
        <taxon>Streptophyta</taxon>
        <taxon>Embryophyta</taxon>
        <taxon>Tracheophyta</taxon>
        <taxon>Spermatophyta</taxon>
        <taxon>Magnoliopsida</taxon>
        <taxon>Proteales</taxon>
        <taxon>Proteaceae</taxon>
        <taxon>Protea</taxon>
    </lineage>
</organism>
<dbReference type="Gene3D" id="3.30.60.90">
    <property type="match status" value="1"/>
</dbReference>
<dbReference type="InterPro" id="IPR056893">
    <property type="entry name" value="UBA_Nbr1_C"/>
</dbReference>
<dbReference type="InterPro" id="IPR043145">
    <property type="entry name" value="Znf_ZZ_sf"/>
</dbReference>
<dbReference type="OrthoDB" id="661148at2759"/>
<evidence type="ECO:0000313" key="15">
    <source>
        <dbReference type="EMBL" id="KAJ4959740.1"/>
    </source>
</evidence>
<dbReference type="Pfam" id="PF24932">
    <property type="entry name" value="UBA_NBR1_C"/>
    <property type="match status" value="2"/>
</dbReference>
<dbReference type="Proteomes" id="UP001141806">
    <property type="component" value="Unassembled WGS sequence"/>
</dbReference>
<keyword evidence="16" id="KW-1185">Reference proteome</keyword>
<feature type="domain" description="PB1" evidence="14">
    <location>
        <begin position="3"/>
        <end position="88"/>
    </location>
</feature>
<evidence type="ECO:0000256" key="8">
    <source>
        <dbReference type="ARBA" id="ARBA00022927"/>
    </source>
</evidence>
<dbReference type="Pfam" id="PF00569">
    <property type="entry name" value="ZZ"/>
    <property type="match status" value="1"/>
</dbReference>
<dbReference type="SMART" id="SM00291">
    <property type="entry name" value="ZnF_ZZ"/>
    <property type="match status" value="1"/>
</dbReference>
<dbReference type="Pfam" id="PF16158">
    <property type="entry name" value="N_BRCA1_IG"/>
    <property type="match status" value="1"/>
</dbReference>
<evidence type="ECO:0000256" key="7">
    <source>
        <dbReference type="ARBA" id="ARBA00022833"/>
    </source>
</evidence>
<dbReference type="EMBL" id="JAMYWD010000009">
    <property type="protein sequence ID" value="KAJ4959740.1"/>
    <property type="molecule type" value="Genomic_DNA"/>
</dbReference>
<keyword evidence="3" id="KW-0813">Transport</keyword>
<dbReference type="PROSITE" id="PS51745">
    <property type="entry name" value="PB1"/>
    <property type="match status" value="1"/>
</dbReference>
<keyword evidence="10" id="KW-0968">Cytoplasmic vesicle</keyword>
<evidence type="ECO:0000256" key="3">
    <source>
        <dbReference type="ARBA" id="ARBA00022448"/>
    </source>
</evidence>
<dbReference type="Gene3D" id="2.60.40.10">
    <property type="entry name" value="Immunoglobulins"/>
    <property type="match status" value="1"/>
</dbReference>
<dbReference type="GO" id="GO:0015031">
    <property type="term" value="P:protein transport"/>
    <property type="evidence" value="ECO:0007669"/>
    <property type="project" value="UniProtKB-KW"/>
</dbReference>
<evidence type="ECO:0000259" key="14">
    <source>
        <dbReference type="PROSITE" id="PS51745"/>
    </source>
</evidence>
<accession>A0A9Q0H7X4</accession>
<keyword evidence="4" id="KW-0926">Vacuole</keyword>
<comment type="caution">
    <text evidence="15">The sequence shown here is derived from an EMBL/GenBank/DDBJ whole genome shotgun (WGS) entry which is preliminary data.</text>
</comment>
<keyword evidence="5" id="KW-0479">Metal-binding</keyword>
<dbReference type="PROSITE" id="PS50135">
    <property type="entry name" value="ZF_ZZ_2"/>
    <property type="match status" value="1"/>
</dbReference>
<dbReference type="GO" id="GO:0008270">
    <property type="term" value="F:zinc ion binding"/>
    <property type="evidence" value="ECO:0007669"/>
    <property type="project" value="UniProtKB-KW"/>
</dbReference>
<dbReference type="PROSITE" id="PS50030">
    <property type="entry name" value="UBA"/>
    <property type="match status" value="1"/>
</dbReference>
<feature type="domain" description="UBA" evidence="12">
    <location>
        <begin position="727"/>
        <end position="769"/>
    </location>
</feature>
<feature type="domain" description="ZZ-type" evidence="13">
    <location>
        <begin position="402"/>
        <end position="452"/>
    </location>
</feature>
<dbReference type="GO" id="GO:0005776">
    <property type="term" value="C:autophagosome"/>
    <property type="evidence" value="ECO:0007669"/>
    <property type="project" value="UniProtKB-SubCell"/>
</dbReference>
<dbReference type="InterPro" id="IPR015940">
    <property type="entry name" value="UBA"/>
</dbReference>
<dbReference type="InterPro" id="IPR032350">
    <property type="entry name" value="Nbr1_FW"/>
</dbReference>
<reference evidence="15" key="1">
    <citation type="journal article" date="2023" name="Plant J.">
        <title>The genome of the king protea, Protea cynaroides.</title>
        <authorList>
            <person name="Chang J."/>
            <person name="Duong T.A."/>
            <person name="Schoeman C."/>
            <person name="Ma X."/>
            <person name="Roodt D."/>
            <person name="Barker N."/>
            <person name="Li Z."/>
            <person name="Van de Peer Y."/>
            <person name="Mizrachi E."/>
        </authorList>
    </citation>
    <scope>NUCLEOTIDE SEQUENCE</scope>
    <source>
        <tissue evidence="15">Young leaves</tissue>
    </source>
</reference>
<evidence type="ECO:0000256" key="2">
    <source>
        <dbReference type="ARBA" id="ARBA00004419"/>
    </source>
</evidence>
<evidence type="ECO:0000256" key="11">
    <source>
        <dbReference type="PROSITE-ProRule" id="PRU00228"/>
    </source>
</evidence>
<protein>
    <recommendedName>
        <fullName evidence="17">Protein NBR1 homolog</fullName>
    </recommendedName>
</protein>
<dbReference type="InterPro" id="IPR000433">
    <property type="entry name" value="Znf_ZZ"/>
</dbReference>
<dbReference type="InterPro" id="IPR013783">
    <property type="entry name" value="Ig-like_fold"/>
</dbReference>
<evidence type="ECO:0000259" key="13">
    <source>
        <dbReference type="PROSITE" id="PS50135"/>
    </source>
</evidence>
<evidence type="ECO:0000259" key="12">
    <source>
        <dbReference type="PROSITE" id="PS50030"/>
    </source>
</evidence>
<dbReference type="InterPro" id="IPR053793">
    <property type="entry name" value="PB1-like"/>
</dbReference>
<dbReference type="InterPro" id="IPR000270">
    <property type="entry name" value="PB1_dom"/>
</dbReference>
<evidence type="ECO:0000256" key="6">
    <source>
        <dbReference type="ARBA" id="ARBA00022771"/>
    </source>
</evidence>
<dbReference type="AlphaFoldDB" id="A0A9Q0H7X4"/>
<gene>
    <name evidence="15" type="ORF">NE237_019650</name>
</gene>
<dbReference type="CDD" id="cd14319">
    <property type="entry name" value="UBA_NBR1"/>
    <property type="match status" value="1"/>
</dbReference>
<dbReference type="GO" id="GO:0006914">
    <property type="term" value="P:autophagy"/>
    <property type="evidence" value="ECO:0007669"/>
    <property type="project" value="UniProtKB-KW"/>
</dbReference>
<sequence>MSDLVIKVKYGDTLRRFSVDVQEDGSVDLNMVLLRAKILNLFKFAPDADLNLTYIDEDKDIVTLIDDDDLHDAFRQCLNPLRINILLNSTRIGRSDARFSGSSTPMRSASVHLSFPNINADVTESLKLIPEPFRSVLSKLSSDLAAKAASSTPALTELVECFSTLGLSNQSSVSQCYDGACSSTKGGASGNPVGFRVTEDLDSSKESAHVQNVIVANAKPADDRKECDSCNVTRGVGRTSVLRPATSVDFNLDPRNSTASAFSAAGFTVPTAPGHNDITFSGKDIQKEHDGNLGGMSVASGTSFYTFSDHPVHVNPHTSKASNIEKLPFSAINTQGGSSVLGGDSNKQLPTGLGYSAVSLVDINPQSKGPFSGQTGVESSDVVPPGGHYRYHLSKRSDRIFHKGVTCDGCSVHPITGPRFKSKVKENYDLCSSCYSKMGNEADYVRMDRPRSYHSPRILSKELCDPHRRFPSQSQSHKLQGYGVRPCGPKLDSCFIEDVNVIDGTMVAPESPFTKIWRMRNNGTIAWPRGTHLVWIGGNQFSDKFSMELEIPVYGFPVDKDLDVAVDFRAPQRPGRYVSYWRMASPSGQKFGQRVWVLIQVDASQEDSIAIGFHGLNLNLPPECSGAKGPEIVDVNVESADSSHLESGQPNMETELVKPVIDEHPSKDPALEFPVNDSLLVGSGVSVPVQPGIPALASYPMIDLSERPSELSPLINMETSAEETQSDIVEKTLLKELEEMGFKQMNLNKEILRMNEYNLEHSVDYLCDVAEWDPILEELQEMGFCDGETNKKLLIKNGGSIKRVVMDLIAGESRVETSPPAV</sequence>
<dbReference type="SUPFAM" id="SSF54277">
    <property type="entry name" value="CAD &amp; PB1 domains"/>
    <property type="match status" value="1"/>
</dbReference>
<dbReference type="FunFam" id="2.60.40.10:FF:000199">
    <property type="entry name" value="next to BRCA1 gene 1 protein-like"/>
    <property type="match status" value="1"/>
</dbReference>
<dbReference type="SUPFAM" id="SSF46934">
    <property type="entry name" value="UBA-like"/>
    <property type="match status" value="1"/>
</dbReference>
<dbReference type="Gene3D" id="1.10.8.10">
    <property type="entry name" value="DNA helicase RuvA subunit, C-terminal domain"/>
    <property type="match status" value="2"/>
</dbReference>
<proteinExistence type="predicted"/>
<dbReference type="PANTHER" id="PTHR20930">
    <property type="entry name" value="OVARIAN CARCINOMA ANTIGEN CA125-RELATED"/>
    <property type="match status" value="1"/>
</dbReference>
<dbReference type="SUPFAM" id="SSF57850">
    <property type="entry name" value="RING/U-box"/>
    <property type="match status" value="1"/>
</dbReference>
<evidence type="ECO:0000313" key="16">
    <source>
        <dbReference type="Proteomes" id="UP001141806"/>
    </source>
</evidence>
<dbReference type="Gene3D" id="3.10.20.90">
    <property type="entry name" value="Phosphatidylinositol 3-kinase Catalytic Subunit, Chain A, domain 1"/>
    <property type="match status" value="1"/>
</dbReference>
<dbReference type="Pfam" id="PF00564">
    <property type="entry name" value="PB1"/>
    <property type="match status" value="1"/>
</dbReference>
<evidence type="ECO:0000256" key="5">
    <source>
        <dbReference type="ARBA" id="ARBA00022723"/>
    </source>
</evidence>
<dbReference type="InterPro" id="IPR009060">
    <property type="entry name" value="UBA-like_sf"/>
</dbReference>
<dbReference type="FunFam" id="1.10.8.10:FF:000085">
    <property type="entry name" value="protein NBR1 homolog"/>
    <property type="match status" value="1"/>
</dbReference>
<dbReference type="SMART" id="SM00666">
    <property type="entry name" value="PB1"/>
    <property type="match status" value="1"/>
</dbReference>
<evidence type="ECO:0000256" key="4">
    <source>
        <dbReference type="ARBA" id="ARBA00022554"/>
    </source>
</evidence>
<dbReference type="CDD" id="cd14947">
    <property type="entry name" value="NBR1_like"/>
    <property type="match status" value="1"/>
</dbReference>
<name>A0A9Q0H7X4_9MAGN</name>
<evidence type="ECO:0000256" key="9">
    <source>
        <dbReference type="ARBA" id="ARBA00023006"/>
    </source>
</evidence>
<comment type="subcellular location">
    <subcellularLocation>
        <location evidence="2">Cytoplasmic vesicle</location>
        <location evidence="2">Autophagosome</location>
    </subcellularLocation>
    <subcellularLocation>
        <location evidence="1">Vacuole</location>
    </subcellularLocation>
</comment>
<dbReference type="GO" id="GO:0031410">
    <property type="term" value="C:cytoplasmic vesicle"/>
    <property type="evidence" value="ECO:0007669"/>
    <property type="project" value="UniProtKB-KW"/>
</dbReference>
<evidence type="ECO:0000256" key="1">
    <source>
        <dbReference type="ARBA" id="ARBA00004116"/>
    </source>
</evidence>
<keyword evidence="7" id="KW-0862">Zinc</keyword>
<keyword evidence="6 11" id="KW-0863">Zinc-finger</keyword>
<keyword evidence="9" id="KW-0072">Autophagy</keyword>